<evidence type="ECO:0000259" key="3">
    <source>
        <dbReference type="Pfam" id="PF03061"/>
    </source>
</evidence>
<dbReference type="CDD" id="cd00586">
    <property type="entry name" value="4HBT"/>
    <property type="match status" value="1"/>
</dbReference>
<dbReference type="STRING" id="281362.AT959_17530"/>
<dbReference type="InterPro" id="IPR014166">
    <property type="entry name" value="Tol-Pal_acyl-CoA_thioesterase"/>
</dbReference>
<evidence type="ECO:0000313" key="4">
    <source>
        <dbReference type="EMBL" id="KXB29729.1"/>
    </source>
</evidence>
<dbReference type="FunFam" id="3.10.129.10:FF:000004">
    <property type="entry name" value="Tol-pal system-associated acyl-CoA thioesterase"/>
    <property type="match status" value="1"/>
</dbReference>
<dbReference type="PANTHER" id="PTHR31793">
    <property type="entry name" value="4-HYDROXYBENZOYL-COA THIOESTERASE FAMILY MEMBER"/>
    <property type="match status" value="1"/>
</dbReference>
<keyword evidence="2" id="KW-0378">Hydrolase</keyword>
<dbReference type="SUPFAM" id="SSF54637">
    <property type="entry name" value="Thioesterase/thiol ester dehydrase-isomerase"/>
    <property type="match status" value="1"/>
</dbReference>
<dbReference type="PIRSF" id="PIRSF003230">
    <property type="entry name" value="YbgC"/>
    <property type="match status" value="1"/>
</dbReference>
<dbReference type="AlphaFoldDB" id="A0A133XFQ1"/>
<gene>
    <name evidence="4" type="ORF">AT959_17530</name>
</gene>
<dbReference type="Pfam" id="PF03061">
    <property type="entry name" value="4HBT"/>
    <property type="match status" value="1"/>
</dbReference>
<comment type="similarity">
    <text evidence="1">Belongs to the 4-hydroxybenzoyl-CoA thioesterase family.</text>
</comment>
<dbReference type="InterPro" id="IPR029069">
    <property type="entry name" value="HotDog_dom_sf"/>
</dbReference>
<organism evidence="4 5">
    <name type="scientific">Dechloromonas denitrificans</name>
    <dbReference type="NCBI Taxonomy" id="281362"/>
    <lineage>
        <taxon>Bacteria</taxon>
        <taxon>Pseudomonadati</taxon>
        <taxon>Pseudomonadota</taxon>
        <taxon>Betaproteobacteria</taxon>
        <taxon>Rhodocyclales</taxon>
        <taxon>Azonexaceae</taxon>
        <taxon>Dechloromonas</taxon>
    </lineage>
</organism>
<name>A0A133XFQ1_9RHOO</name>
<dbReference type="NCBIfam" id="TIGR00051">
    <property type="entry name" value="YbgC/FadM family acyl-CoA thioesterase"/>
    <property type="match status" value="1"/>
</dbReference>
<dbReference type="RefSeq" id="WP_066885921.1">
    <property type="nucleotide sequence ID" value="NZ_LODL01000035.1"/>
</dbReference>
<dbReference type="InterPro" id="IPR050563">
    <property type="entry name" value="4-hydroxybenzoyl-CoA_TE"/>
</dbReference>
<proteinExistence type="inferred from homology"/>
<keyword evidence="5" id="KW-1185">Reference proteome</keyword>
<evidence type="ECO:0000256" key="1">
    <source>
        <dbReference type="ARBA" id="ARBA00005953"/>
    </source>
</evidence>
<dbReference type="EMBL" id="LODL01000035">
    <property type="protein sequence ID" value="KXB29729.1"/>
    <property type="molecule type" value="Genomic_DNA"/>
</dbReference>
<comment type="caution">
    <text evidence="4">The sequence shown here is derived from an EMBL/GenBank/DDBJ whole genome shotgun (WGS) entry which is preliminary data.</text>
</comment>
<evidence type="ECO:0000256" key="2">
    <source>
        <dbReference type="ARBA" id="ARBA00022801"/>
    </source>
</evidence>
<sequence>MKYEPKPNAFAIPVRVYYEDTDAGGVVYYANYLKFFERCRTEWMRFAGHDQSALAAESGIGFVARKASCEYLKPARLDDELTVGLEVEKLTRVRVVFRQHVRRGDVELVTGTVEIACVNMATMTPAAIPDFLHQKLEALK</sequence>
<dbReference type="InterPro" id="IPR006684">
    <property type="entry name" value="YbgC/YbaW"/>
</dbReference>
<reference evidence="4 5" key="1">
    <citation type="submission" date="2015-12" db="EMBL/GenBank/DDBJ databases">
        <title>Nitrous oxide reduction kinetics distinguish bacteria harboring typical versus atypical NosZ.</title>
        <authorList>
            <person name="Yoon S."/>
            <person name="Nissen S."/>
            <person name="Park D."/>
            <person name="Sanford R.A."/>
            <person name="Loeffler F.E."/>
        </authorList>
    </citation>
    <scope>NUCLEOTIDE SEQUENCE [LARGE SCALE GENOMIC DNA]</scope>
    <source>
        <strain evidence="4 5">ATCC BAA-841</strain>
    </source>
</reference>
<evidence type="ECO:0000313" key="5">
    <source>
        <dbReference type="Proteomes" id="UP000070186"/>
    </source>
</evidence>
<protein>
    <submittedName>
        <fullName evidence="4">4-hydroxybenzoyl-CoA thioesterase</fullName>
    </submittedName>
</protein>
<dbReference type="Proteomes" id="UP000070186">
    <property type="component" value="Unassembled WGS sequence"/>
</dbReference>
<dbReference type="InterPro" id="IPR006683">
    <property type="entry name" value="Thioestr_dom"/>
</dbReference>
<dbReference type="GO" id="GO:0047617">
    <property type="term" value="F:fatty acyl-CoA hydrolase activity"/>
    <property type="evidence" value="ECO:0007669"/>
    <property type="project" value="TreeGrafter"/>
</dbReference>
<dbReference type="PANTHER" id="PTHR31793:SF37">
    <property type="entry name" value="ACYL-COA THIOESTER HYDROLASE YBGC"/>
    <property type="match status" value="1"/>
</dbReference>
<dbReference type="NCBIfam" id="TIGR02799">
    <property type="entry name" value="thio_ybgC"/>
    <property type="match status" value="1"/>
</dbReference>
<accession>A0A133XFQ1</accession>
<dbReference type="Gene3D" id="3.10.129.10">
    <property type="entry name" value="Hotdog Thioesterase"/>
    <property type="match status" value="1"/>
</dbReference>
<feature type="domain" description="Thioesterase" evidence="3">
    <location>
        <begin position="24"/>
        <end position="109"/>
    </location>
</feature>